<dbReference type="PANTHER" id="PTHR42760:SF83">
    <property type="entry name" value="(3R)-3-HYDROXYACYL-COA DEHYDROGENASE"/>
    <property type="match status" value="1"/>
</dbReference>
<dbReference type="Pfam" id="PF00106">
    <property type="entry name" value="adh_short"/>
    <property type="match status" value="1"/>
</dbReference>
<proteinExistence type="evidence at transcript level"/>
<evidence type="ECO:0000256" key="1">
    <source>
        <dbReference type="ARBA" id="ARBA00005194"/>
    </source>
</evidence>
<dbReference type="GO" id="GO:0048038">
    <property type="term" value="F:quinone binding"/>
    <property type="evidence" value="ECO:0007669"/>
    <property type="project" value="TreeGrafter"/>
</dbReference>
<evidence type="ECO:0000313" key="4">
    <source>
        <dbReference type="EMBL" id="JAC25038.1"/>
    </source>
</evidence>
<dbReference type="CDD" id="cd05233">
    <property type="entry name" value="SDR_c"/>
    <property type="match status" value="1"/>
</dbReference>
<evidence type="ECO:0000256" key="3">
    <source>
        <dbReference type="ARBA" id="ARBA00023002"/>
    </source>
</evidence>
<comment type="pathway">
    <text evidence="1">Lipid metabolism; fatty acid biosynthesis.</text>
</comment>
<keyword evidence="3" id="KW-0560">Oxidoreductase</keyword>
<dbReference type="GO" id="GO:0016616">
    <property type="term" value="F:oxidoreductase activity, acting on the CH-OH group of donors, NAD or NADP as acceptor"/>
    <property type="evidence" value="ECO:0007669"/>
    <property type="project" value="TreeGrafter"/>
</dbReference>
<dbReference type="PRINTS" id="PR00081">
    <property type="entry name" value="GDHRDH"/>
</dbReference>
<dbReference type="SUPFAM" id="SSF51735">
    <property type="entry name" value="NAD(P)-binding Rossmann-fold domains"/>
    <property type="match status" value="1"/>
</dbReference>
<organism evidence="4">
    <name type="scientific">Amblyomma parvum</name>
    <name type="common">South American tick</name>
    <dbReference type="NCBI Taxonomy" id="251391"/>
    <lineage>
        <taxon>Eukaryota</taxon>
        <taxon>Metazoa</taxon>
        <taxon>Ecdysozoa</taxon>
        <taxon>Arthropoda</taxon>
        <taxon>Chelicerata</taxon>
        <taxon>Arachnida</taxon>
        <taxon>Acari</taxon>
        <taxon>Parasitiformes</taxon>
        <taxon>Ixodida</taxon>
        <taxon>Ixodoidea</taxon>
        <taxon>Ixodidae</taxon>
        <taxon>Amblyomminae</taxon>
        <taxon>Amblyomma</taxon>
    </lineage>
</organism>
<accession>A0A023FWD1</accession>
<dbReference type="Gene3D" id="3.40.50.720">
    <property type="entry name" value="NAD(P)-binding Rossmann-like Domain"/>
    <property type="match status" value="1"/>
</dbReference>
<protein>
    <submittedName>
        <fullName evidence="4">Putative mitochondrial/plastidial beta-ketoacyl-acp reductase</fullName>
    </submittedName>
</protein>
<dbReference type="PROSITE" id="PS00061">
    <property type="entry name" value="ADH_SHORT"/>
    <property type="match status" value="1"/>
</dbReference>
<reference evidence="4" key="1">
    <citation type="submission" date="2014-03" db="EMBL/GenBank/DDBJ databases">
        <title>The sialotranscriptome of Amblyomma triste, Amblyomma parvum and Amblyomma cajennense ticks, uncovered by 454-based RNA-seq.</title>
        <authorList>
            <person name="Garcia G.R."/>
            <person name="Gardinassi L.G."/>
            <person name="Ribeiro J.M."/>
            <person name="Anatrielo E."/>
            <person name="Ferreira B.R."/>
            <person name="Moreira H.N."/>
            <person name="Mafra C."/>
            <person name="Olegario M.M."/>
            <person name="Szabo P.J."/>
            <person name="Miranda-Santos I.K."/>
            <person name="Maruyama S.R."/>
        </authorList>
    </citation>
    <scope>NUCLEOTIDE SEQUENCE</scope>
    <source>
        <strain evidence="4">Araguapaz</strain>
        <tissue evidence="4">Salivary glands</tissue>
    </source>
</reference>
<comment type="similarity">
    <text evidence="2">Belongs to the short-chain dehydrogenases/reductases (SDR) family.</text>
</comment>
<name>A0A023FWD1_AMBPA</name>
<sequence length="129" mass="13425">TGDAKHQAVYVDVGDSSSVEKLFARVRSGCPLPVSIVVNSAGILRSSKLVECTDEFFDDVIRVNLRGTFLVTRAAAREMCTAGQTLPEGGGAIVNVASILGKTGWPNLAAYTASKGGVIALTKTAAQEL</sequence>
<feature type="non-terminal residue" evidence="4">
    <location>
        <position position="1"/>
    </location>
</feature>
<dbReference type="AlphaFoldDB" id="A0A023FWD1"/>
<dbReference type="PRINTS" id="PR00080">
    <property type="entry name" value="SDRFAMILY"/>
</dbReference>
<feature type="non-terminal residue" evidence="4">
    <location>
        <position position="129"/>
    </location>
</feature>
<dbReference type="GO" id="GO:0006633">
    <property type="term" value="P:fatty acid biosynthetic process"/>
    <property type="evidence" value="ECO:0007669"/>
    <property type="project" value="TreeGrafter"/>
</dbReference>
<dbReference type="InterPro" id="IPR036291">
    <property type="entry name" value="NAD(P)-bd_dom_sf"/>
</dbReference>
<dbReference type="InterPro" id="IPR002347">
    <property type="entry name" value="SDR_fam"/>
</dbReference>
<dbReference type="PANTHER" id="PTHR42760">
    <property type="entry name" value="SHORT-CHAIN DEHYDROGENASES/REDUCTASES FAMILY MEMBER"/>
    <property type="match status" value="1"/>
</dbReference>
<evidence type="ECO:0000256" key="2">
    <source>
        <dbReference type="ARBA" id="ARBA00006484"/>
    </source>
</evidence>
<dbReference type="InterPro" id="IPR020904">
    <property type="entry name" value="Sc_DH/Rdtase_CS"/>
</dbReference>
<dbReference type="EMBL" id="GBBL01002282">
    <property type="protein sequence ID" value="JAC25038.1"/>
    <property type="molecule type" value="mRNA"/>
</dbReference>